<feature type="domain" description="U-box" evidence="6">
    <location>
        <begin position="31"/>
        <end position="105"/>
    </location>
</feature>
<dbReference type="InterPro" id="IPR003613">
    <property type="entry name" value="Ubox_domain"/>
</dbReference>
<keyword evidence="3 5" id="KW-0808">Transferase</keyword>
<dbReference type="InterPro" id="IPR058678">
    <property type="entry name" value="ARM_PUB"/>
</dbReference>
<dbReference type="PANTHER" id="PTHR22849:SF61">
    <property type="entry name" value="U-BOX DOMAIN-CONTAINING PROTEIN 21"/>
    <property type="match status" value="1"/>
</dbReference>
<evidence type="ECO:0000256" key="4">
    <source>
        <dbReference type="ARBA" id="ARBA00022786"/>
    </source>
</evidence>
<dbReference type="InterPro" id="IPR045185">
    <property type="entry name" value="PUB22/23/24-like"/>
</dbReference>
<dbReference type="PROSITE" id="PS51698">
    <property type="entry name" value="U_BOX"/>
    <property type="match status" value="1"/>
</dbReference>
<evidence type="ECO:0000313" key="7">
    <source>
        <dbReference type="EMBL" id="KAL3525041.1"/>
    </source>
</evidence>
<dbReference type="InterPro" id="IPR011989">
    <property type="entry name" value="ARM-like"/>
</dbReference>
<dbReference type="Gene3D" id="1.25.10.10">
    <property type="entry name" value="Leucine-rich Repeat Variant"/>
    <property type="match status" value="1"/>
</dbReference>
<dbReference type="EMBL" id="JBJUIK010000006">
    <property type="protein sequence ID" value="KAL3525041.1"/>
    <property type="molecule type" value="Genomic_DNA"/>
</dbReference>
<keyword evidence="8" id="KW-1185">Reference proteome</keyword>
<evidence type="ECO:0000313" key="8">
    <source>
        <dbReference type="Proteomes" id="UP001630127"/>
    </source>
</evidence>
<accession>A0ABD3A273</accession>
<dbReference type="Gene3D" id="3.30.40.10">
    <property type="entry name" value="Zinc/RING finger domain, C3HC4 (zinc finger)"/>
    <property type="match status" value="1"/>
</dbReference>
<dbReference type="AlphaFoldDB" id="A0ABD3A273"/>
<organism evidence="7 8">
    <name type="scientific">Cinchona calisaya</name>
    <dbReference type="NCBI Taxonomy" id="153742"/>
    <lineage>
        <taxon>Eukaryota</taxon>
        <taxon>Viridiplantae</taxon>
        <taxon>Streptophyta</taxon>
        <taxon>Embryophyta</taxon>
        <taxon>Tracheophyta</taxon>
        <taxon>Spermatophyta</taxon>
        <taxon>Magnoliopsida</taxon>
        <taxon>eudicotyledons</taxon>
        <taxon>Gunneridae</taxon>
        <taxon>Pentapetalae</taxon>
        <taxon>asterids</taxon>
        <taxon>lamiids</taxon>
        <taxon>Gentianales</taxon>
        <taxon>Rubiaceae</taxon>
        <taxon>Cinchonoideae</taxon>
        <taxon>Cinchoneae</taxon>
        <taxon>Cinchona</taxon>
    </lineage>
</organism>
<evidence type="ECO:0000256" key="3">
    <source>
        <dbReference type="ARBA" id="ARBA00022679"/>
    </source>
</evidence>
<dbReference type="CDD" id="cd16664">
    <property type="entry name" value="RING-Ubox_PUB"/>
    <property type="match status" value="1"/>
</dbReference>
<evidence type="ECO:0000259" key="6">
    <source>
        <dbReference type="PROSITE" id="PS51698"/>
    </source>
</evidence>
<dbReference type="PANTHER" id="PTHR22849">
    <property type="entry name" value="WDSAM1 PROTEIN"/>
    <property type="match status" value="1"/>
</dbReference>
<evidence type="ECO:0000256" key="1">
    <source>
        <dbReference type="ARBA" id="ARBA00000900"/>
    </source>
</evidence>
<dbReference type="GO" id="GO:0006952">
    <property type="term" value="P:defense response"/>
    <property type="evidence" value="ECO:0007669"/>
    <property type="project" value="UniProtKB-ARBA"/>
</dbReference>
<reference evidence="7 8" key="1">
    <citation type="submission" date="2024-11" db="EMBL/GenBank/DDBJ databases">
        <title>A near-complete genome assembly of Cinchona calisaya.</title>
        <authorList>
            <person name="Lian D.C."/>
            <person name="Zhao X.W."/>
            <person name="Wei L."/>
        </authorList>
    </citation>
    <scope>NUCLEOTIDE SEQUENCE [LARGE SCALE GENOMIC DNA]</scope>
    <source>
        <tissue evidence="7">Nenye</tissue>
    </source>
</reference>
<keyword evidence="4 5" id="KW-0833">Ubl conjugation pathway</keyword>
<dbReference type="Pfam" id="PF04564">
    <property type="entry name" value="U-box"/>
    <property type="match status" value="1"/>
</dbReference>
<evidence type="ECO:0000256" key="5">
    <source>
        <dbReference type="RuleBase" id="RU369093"/>
    </source>
</evidence>
<dbReference type="GO" id="GO:0016567">
    <property type="term" value="P:protein ubiquitination"/>
    <property type="evidence" value="ECO:0007669"/>
    <property type="project" value="UniProtKB-UniRule"/>
</dbReference>
<dbReference type="SUPFAM" id="SSF57850">
    <property type="entry name" value="RING/U-box"/>
    <property type="match status" value="1"/>
</dbReference>
<dbReference type="FunFam" id="3.30.40.10:FF:000437">
    <property type="entry name" value="RING-type E3 ubiquitin transferase"/>
    <property type="match status" value="1"/>
</dbReference>
<comment type="function">
    <text evidence="5">Functions as an E3 ubiquitin ligase.</text>
</comment>
<dbReference type="InterPro" id="IPR013083">
    <property type="entry name" value="Znf_RING/FYVE/PHD"/>
</dbReference>
<dbReference type="Proteomes" id="UP001630127">
    <property type="component" value="Unassembled WGS sequence"/>
</dbReference>
<sequence>MIFPWKKRRAERRCVARKNETLEGNCDLELMIPKHFQCPISLDLMKDPVTLSTGITYDRESIERWIEAGNQTCPVTNQVLKNFDQIPNHSIRKMIQDWCVEKKSYGVERIPTPRIPIIPCEVWEITSKIADATTRKDGKKCQELVGKIRNLARESERNKKCIVENGVGFVLSSSFESFAGDSMEKHEILLKEIVSALTWMFPLGIEGQSKLGSSKSLRCIAWFLKGEDLSIKQHATIVLKELLSNSLLDHQIFVDGLLEIEGVSEALFKILKVPIGPTSTNATLMVIYYVLQSKSSENLASRFVDFGLVSLVLEMLVDGEKSTSEKALGVLESLCNWEEGREMACKNALTMPLLVKKILRVSEMATEFAVSTLWKLCKNVEDESPVIEALGAGVFQKLLVVLQVGCGEKTKEKITELLKLMNHYRDRLDCFDSSTGFKYIQRPY</sequence>
<gene>
    <name evidence="7" type="ORF">ACH5RR_013413</name>
</gene>
<dbReference type="EC" id="2.3.2.27" evidence="5"/>
<comment type="pathway">
    <text evidence="2 5">Protein modification; protein ubiquitination.</text>
</comment>
<name>A0ABD3A273_9GENT</name>
<comment type="caution">
    <text evidence="7">The sequence shown here is derived from an EMBL/GenBank/DDBJ whole genome shotgun (WGS) entry which is preliminary data.</text>
</comment>
<dbReference type="InterPro" id="IPR045210">
    <property type="entry name" value="RING-Ubox_PUB"/>
</dbReference>
<dbReference type="InterPro" id="IPR016024">
    <property type="entry name" value="ARM-type_fold"/>
</dbReference>
<comment type="catalytic activity">
    <reaction evidence="1 5">
        <text>S-ubiquitinyl-[E2 ubiquitin-conjugating enzyme]-L-cysteine + [acceptor protein]-L-lysine = [E2 ubiquitin-conjugating enzyme]-L-cysteine + N(6)-ubiquitinyl-[acceptor protein]-L-lysine.</text>
        <dbReference type="EC" id="2.3.2.27"/>
    </reaction>
</comment>
<dbReference type="SUPFAM" id="SSF48371">
    <property type="entry name" value="ARM repeat"/>
    <property type="match status" value="1"/>
</dbReference>
<dbReference type="SMART" id="SM00504">
    <property type="entry name" value="Ubox"/>
    <property type="match status" value="1"/>
</dbReference>
<protein>
    <recommendedName>
        <fullName evidence="5 6">U-box domain-containing protein</fullName>
        <ecNumber evidence="5">2.3.2.27</ecNumber>
    </recommendedName>
    <alternativeName>
        <fullName evidence="5">RING-type E3 ubiquitin transferase PUB</fullName>
    </alternativeName>
</protein>
<evidence type="ECO:0000256" key="2">
    <source>
        <dbReference type="ARBA" id="ARBA00004906"/>
    </source>
</evidence>
<dbReference type="Pfam" id="PF25598">
    <property type="entry name" value="ARM_PUB"/>
    <property type="match status" value="1"/>
</dbReference>
<dbReference type="GO" id="GO:0061630">
    <property type="term" value="F:ubiquitin protein ligase activity"/>
    <property type="evidence" value="ECO:0007669"/>
    <property type="project" value="UniProtKB-UniRule"/>
</dbReference>
<proteinExistence type="predicted"/>